<dbReference type="GO" id="GO:0043161">
    <property type="term" value="P:proteasome-mediated ubiquitin-dependent protein catabolic process"/>
    <property type="evidence" value="ECO:0007669"/>
    <property type="project" value="InterPro"/>
</dbReference>
<gene>
    <name evidence="2" type="ORF">TCIL3000_4_2800</name>
</gene>
<evidence type="ECO:0000313" key="2">
    <source>
        <dbReference type="EMBL" id="CCC90187.1"/>
    </source>
</evidence>
<dbReference type="VEuPathDB" id="TriTrypDB:TcIL3000_4_2800"/>
<dbReference type="GO" id="GO:0005737">
    <property type="term" value="C:cytoplasm"/>
    <property type="evidence" value="ECO:0007669"/>
    <property type="project" value="TreeGrafter"/>
</dbReference>
<dbReference type="EMBL" id="HE575317">
    <property type="protein sequence ID" value="CCC90187.1"/>
    <property type="molecule type" value="Genomic_DNA"/>
</dbReference>
<evidence type="ECO:0000256" key="1">
    <source>
        <dbReference type="SAM" id="MobiDB-lite"/>
    </source>
</evidence>
<accession>G0ULD2</accession>
<organism evidence="2">
    <name type="scientific">Trypanosoma congolense (strain IL3000)</name>
    <dbReference type="NCBI Taxonomy" id="1068625"/>
    <lineage>
        <taxon>Eukaryota</taxon>
        <taxon>Discoba</taxon>
        <taxon>Euglenozoa</taxon>
        <taxon>Kinetoplastea</taxon>
        <taxon>Metakinetoplastina</taxon>
        <taxon>Trypanosomatida</taxon>
        <taxon>Trypanosomatidae</taxon>
        <taxon>Trypanosoma</taxon>
        <taxon>Nannomonas</taxon>
    </lineage>
</organism>
<feature type="compositionally biased region" description="Polar residues" evidence="1">
    <location>
        <begin position="347"/>
        <end position="367"/>
    </location>
</feature>
<protein>
    <submittedName>
        <fullName evidence="2">Uncharacterized protein TCIL3000_4_2800</fullName>
    </submittedName>
</protein>
<sequence length="641" mass="70469">MNAAVQDMIETVRQLQKLSRELQPVKAALATLAKREGVTPNPTAAAGSLDKIASRVFDVSQKYSPFLDRASFLLGSELPRLQAATPVMEMCRKLEKTSSKDCGGKGESDAQDPLRLVCSPSVPHILNRVSYHIVCEALRLHVEMVEYLIATGRNQMARHVADAYGLPLYWFPKLAAAALPPLSPIQSGSAGSEERSGRDSTSLLTSTNVSPFAGPMRTKAMLGLSEVPPLLGEVSPEHIAIQCIEHRHSVVEAIEYCERRLLPAVESIDPERRPSGAEVFYYMLLLLHVTRILQMFQENSENRESIHAYLAKNILGWATRQPYLVQAVINVLTLCNAEVNREETGNKESSSTANGNVTRESGRQGATRTALEKEEATRFLACMTSPEGYHKLAVLFHQGAVLAGSQIISLADALDQCRSHAASQSPPFVSGGGEEIPEDYGHEVPELVIRAIAASILLKDEYFDRMAINRHNVDWANNDATSDGKLVPISQDHLNTQSGSAVFDEAIMAIVEDMLVTSALDQDSVIALRDERGERPGATNHNGRWLSVTELLQAEERWSSDILFISRPTRFYCYLTKKCFDGGREENYPIALPNGTVVSKLALTHYCSRKASVNGDPLIVVVCPRTGQEFSTSSVKRIFVI</sequence>
<dbReference type="GO" id="GO:0005634">
    <property type="term" value="C:nucleus"/>
    <property type="evidence" value="ECO:0007669"/>
    <property type="project" value="TreeGrafter"/>
</dbReference>
<name>G0ULD2_TRYCI</name>
<reference evidence="2" key="1">
    <citation type="journal article" date="2012" name="Proc. Natl. Acad. Sci. U.S.A.">
        <title>Antigenic diversity is generated by distinct evolutionary mechanisms in African trypanosome species.</title>
        <authorList>
            <person name="Jackson A.P."/>
            <person name="Berry A."/>
            <person name="Aslett M."/>
            <person name="Allison H.C."/>
            <person name="Burton P."/>
            <person name="Vavrova-Anderson J."/>
            <person name="Brown R."/>
            <person name="Browne H."/>
            <person name="Corton N."/>
            <person name="Hauser H."/>
            <person name="Gamble J."/>
            <person name="Gilderthorp R."/>
            <person name="Marcello L."/>
            <person name="McQuillan J."/>
            <person name="Otto T.D."/>
            <person name="Quail M.A."/>
            <person name="Sanders M.J."/>
            <person name="van Tonder A."/>
            <person name="Ginger M.L."/>
            <person name="Field M.C."/>
            <person name="Barry J.D."/>
            <person name="Hertz-Fowler C."/>
            <person name="Berriman M."/>
        </authorList>
    </citation>
    <scope>NUCLEOTIDE SEQUENCE</scope>
    <source>
        <strain evidence="2">IL3000</strain>
    </source>
</reference>
<dbReference type="InterPro" id="IPR045098">
    <property type="entry name" value="Fyv10_fam"/>
</dbReference>
<dbReference type="PANTHER" id="PTHR12170">
    <property type="entry name" value="MACROPHAGE ERYTHROBLAST ATTACHER-RELATED"/>
    <property type="match status" value="1"/>
</dbReference>
<dbReference type="GO" id="GO:0034657">
    <property type="term" value="C:GID complex"/>
    <property type="evidence" value="ECO:0007669"/>
    <property type="project" value="TreeGrafter"/>
</dbReference>
<proteinExistence type="predicted"/>
<feature type="region of interest" description="Disordered" evidence="1">
    <location>
        <begin position="185"/>
        <end position="205"/>
    </location>
</feature>
<dbReference type="GO" id="GO:0004842">
    <property type="term" value="F:ubiquitin-protein transferase activity"/>
    <property type="evidence" value="ECO:0007669"/>
    <property type="project" value="InterPro"/>
</dbReference>
<dbReference type="AlphaFoldDB" id="G0ULD2"/>
<dbReference type="PANTHER" id="PTHR12170:SF2">
    <property type="entry name" value="E3 UBIQUITIN-PROTEIN TRANSFERASE MAEA"/>
    <property type="match status" value="1"/>
</dbReference>
<feature type="region of interest" description="Disordered" evidence="1">
    <location>
        <begin position="342"/>
        <end position="371"/>
    </location>
</feature>